<keyword evidence="2" id="KW-0812">Transmembrane</keyword>
<protein>
    <submittedName>
        <fullName evidence="4">DUF4349 domain-containing protein</fullName>
    </submittedName>
</protein>
<reference evidence="4 5" key="1">
    <citation type="submission" date="2024-08" db="EMBL/GenBank/DDBJ databases">
        <title>Genome mining of Saccharopolyspora cebuensis PGLac3 from Nigerian medicinal plant.</title>
        <authorList>
            <person name="Ezeobiora C.E."/>
            <person name="Igbokwe N.H."/>
            <person name="Amin D.H."/>
            <person name="Mendie U.E."/>
        </authorList>
    </citation>
    <scope>NUCLEOTIDE SEQUENCE [LARGE SCALE GENOMIC DNA]</scope>
    <source>
        <strain evidence="4 5">PGLac3</strain>
    </source>
</reference>
<accession>A0ABV4CK79</accession>
<dbReference type="Pfam" id="PF14257">
    <property type="entry name" value="DUF4349"/>
    <property type="match status" value="1"/>
</dbReference>
<evidence type="ECO:0000256" key="1">
    <source>
        <dbReference type="SAM" id="Coils"/>
    </source>
</evidence>
<keyword evidence="1" id="KW-0175">Coiled coil</keyword>
<evidence type="ECO:0000313" key="5">
    <source>
        <dbReference type="Proteomes" id="UP001564626"/>
    </source>
</evidence>
<keyword evidence="5" id="KW-1185">Reference proteome</keyword>
<feature type="transmembrane region" description="Helical" evidence="2">
    <location>
        <begin position="224"/>
        <end position="249"/>
    </location>
</feature>
<dbReference type="Proteomes" id="UP001564626">
    <property type="component" value="Unassembled WGS sequence"/>
</dbReference>
<feature type="domain" description="DUF4349" evidence="3">
    <location>
        <begin position="48"/>
        <end position="244"/>
    </location>
</feature>
<dbReference type="PROSITE" id="PS51257">
    <property type="entry name" value="PROKAR_LIPOPROTEIN"/>
    <property type="match status" value="1"/>
</dbReference>
<dbReference type="InterPro" id="IPR025645">
    <property type="entry name" value="DUF4349"/>
</dbReference>
<feature type="coiled-coil region" evidence="1">
    <location>
        <begin position="159"/>
        <end position="193"/>
    </location>
</feature>
<keyword evidence="2" id="KW-0472">Membrane</keyword>
<dbReference type="RefSeq" id="WP_345357189.1">
    <property type="nucleotide sequence ID" value="NZ_BAABII010000003.1"/>
</dbReference>
<evidence type="ECO:0000256" key="2">
    <source>
        <dbReference type="SAM" id="Phobius"/>
    </source>
</evidence>
<organism evidence="4 5">
    <name type="scientific">Saccharopolyspora cebuensis</name>
    <dbReference type="NCBI Taxonomy" id="418759"/>
    <lineage>
        <taxon>Bacteria</taxon>
        <taxon>Bacillati</taxon>
        <taxon>Actinomycetota</taxon>
        <taxon>Actinomycetes</taxon>
        <taxon>Pseudonocardiales</taxon>
        <taxon>Pseudonocardiaceae</taxon>
        <taxon>Saccharopolyspora</taxon>
    </lineage>
</organism>
<evidence type="ECO:0000259" key="3">
    <source>
        <dbReference type="Pfam" id="PF14257"/>
    </source>
</evidence>
<comment type="caution">
    <text evidence="4">The sequence shown here is derived from an EMBL/GenBank/DDBJ whole genome shotgun (WGS) entry which is preliminary data.</text>
</comment>
<dbReference type="EMBL" id="JBGEHV010000037">
    <property type="protein sequence ID" value="MEY8041494.1"/>
    <property type="molecule type" value="Genomic_DNA"/>
</dbReference>
<evidence type="ECO:0000313" key="4">
    <source>
        <dbReference type="EMBL" id="MEY8041494.1"/>
    </source>
</evidence>
<proteinExistence type="predicted"/>
<keyword evidence="2" id="KW-1133">Transmembrane helix</keyword>
<name>A0ABV4CK79_9PSEU</name>
<sequence length="261" mass="27032">MGAGRVAGLVLAGALLVGCSSGGVVDTVGRAGSAPDGVAPAEVADAERRVVRSAELELAVDDPAGTAGAVRRAGERSGGHLARERGDADRVRLSLRVPAERLDAVLAELSGLGRVLSRSTSAEDVTEQVVDTGSRIESQRASVRRLRELLDRATTVAEVVQVEAELTERETELEALERRRAALADRVAMAEVDVVLERSAARGAGFLAGVTTGLHSLGGAGSLLLTWFGVALPYVALLALPAAAGVLLVRRRRRASTPPLG</sequence>
<gene>
    <name evidence="4" type="ORF">AB8O55_18980</name>
</gene>